<protein>
    <submittedName>
        <fullName evidence="2">941_t:CDS:1</fullName>
    </submittedName>
</protein>
<feature type="region of interest" description="Disordered" evidence="1">
    <location>
        <begin position="291"/>
        <end position="350"/>
    </location>
</feature>
<evidence type="ECO:0000313" key="3">
    <source>
        <dbReference type="Proteomes" id="UP000789375"/>
    </source>
</evidence>
<dbReference type="EMBL" id="CAJVPP010002041">
    <property type="protein sequence ID" value="CAG8584604.1"/>
    <property type="molecule type" value="Genomic_DNA"/>
</dbReference>
<feature type="compositionally biased region" description="Polar residues" evidence="1">
    <location>
        <begin position="190"/>
        <end position="205"/>
    </location>
</feature>
<reference evidence="2" key="1">
    <citation type="submission" date="2021-06" db="EMBL/GenBank/DDBJ databases">
        <authorList>
            <person name="Kallberg Y."/>
            <person name="Tangrot J."/>
            <person name="Rosling A."/>
        </authorList>
    </citation>
    <scope>NUCLEOTIDE SEQUENCE</scope>
    <source>
        <strain evidence="2">87-6 pot B 2015</strain>
    </source>
</reference>
<feature type="compositionally biased region" description="Basic and acidic residues" evidence="1">
    <location>
        <begin position="110"/>
        <end position="119"/>
    </location>
</feature>
<organism evidence="2 3">
    <name type="scientific">Funneliformis mosseae</name>
    <name type="common">Endomycorrhizal fungus</name>
    <name type="synonym">Glomus mosseae</name>
    <dbReference type="NCBI Taxonomy" id="27381"/>
    <lineage>
        <taxon>Eukaryota</taxon>
        <taxon>Fungi</taxon>
        <taxon>Fungi incertae sedis</taxon>
        <taxon>Mucoromycota</taxon>
        <taxon>Glomeromycotina</taxon>
        <taxon>Glomeromycetes</taxon>
        <taxon>Glomerales</taxon>
        <taxon>Glomeraceae</taxon>
        <taxon>Funneliformis</taxon>
    </lineage>
</organism>
<comment type="caution">
    <text evidence="2">The sequence shown here is derived from an EMBL/GenBank/DDBJ whole genome shotgun (WGS) entry which is preliminary data.</text>
</comment>
<dbReference type="Proteomes" id="UP000789375">
    <property type="component" value="Unassembled WGS sequence"/>
</dbReference>
<proteinExistence type="predicted"/>
<feature type="compositionally biased region" description="Basic and acidic residues" evidence="1">
    <location>
        <begin position="62"/>
        <end position="76"/>
    </location>
</feature>
<feature type="compositionally biased region" description="Basic and acidic residues" evidence="1">
    <location>
        <begin position="225"/>
        <end position="276"/>
    </location>
</feature>
<accession>A0A9N9G4Q3</accession>
<dbReference type="AlphaFoldDB" id="A0A9N9G4Q3"/>
<feature type="compositionally biased region" description="Basic and acidic residues" evidence="1">
    <location>
        <begin position="296"/>
        <end position="306"/>
    </location>
</feature>
<gene>
    <name evidence="2" type="ORF">FMOSSE_LOCUS8123</name>
</gene>
<name>A0A9N9G4Q3_FUNMO</name>
<feature type="compositionally biased region" description="Low complexity" evidence="1">
    <location>
        <begin position="44"/>
        <end position="59"/>
    </location>
</feature>
<sequence>MPIAYRLRSSKKNFDNSNLQSDTTPEQQLSTPSNKPSKSKAKKNVNSSKNSKPKSSVVKGSKKTESKDDTDTEHSSAADQNIQIPENSKITPGIDEIVSLSKDSSIETLKPNDIDKSKSIETNSQNQCINDTAEESQPINETEDKNESATLEKNETNDNELRDPVDNIAENIQGNLETSKAQVDSKKSVPSETNNVVEQTTSQTDSGDEAPETISMSTSRIQALDIKKKEREVQQKSLEIKKRKRREIDAKLKEQKSRKAAKLEKSTDPRDSKEEIDNIIKKINEEGLPRFLPTELLKDLPNDDKVKKKRKQPEEPMQIKSKMSKTELQSKKEKSRKQPNTGPFTVVALQDPNFDKSTPIAKGVAEFKEDHFYGERLPRKNGKITLEHNFF</sequence>
<feature type="compositionally biased region" description="Basic and acidic residues" evidence="1">
    <location>
        <begin position="142"/>
        <end position="165"/>
    </location>
</feature>
<feature type="compositionally biased region" description="Polar residues" evidence="1">
    <location>
        <begin position="170"/>
        <end position="182"/>
    </location>
</feature>
<feature type="compositionally biased region" description="Polar residues" evidence="1">
    <location>
        <begin position="120"/>
        <end position="140"/>
    </location>
</feature>
<keyword evidence="3" id="KW-1185">Reference proteome</keyword>
<feature type="compositionally biased region" description="Polar residues" evidence="1">
    <location>
        <begin position="77"/>
        <end position="90"/>
    </location>
</feature>
<evidence type="ECO:0000313" key="2">
    <source>
        <dbReference type="EMBL" id="CAG8584604.1"/>
    </source>
</evidence>
<evidence type="ECO:0000256" key="1">
    <source>
        <dbReference type="SAM" id="MobiDB-lite"/>
    </source>
</evidence>
<feature type="compositionally biased region" description="Polar residues" evidence="1">
    <location>
        <begin position="15"/>
        <end position="29"/>
    </location>
</feature>
<feature type="region of interest" description="Disordered" evidence="1">
    <location>
        <begin position="1"/>
        <end position="276"/>
    </location>
</feature>